<evidence type="ECO:0000256" key="1">
    <source>
        <dbReference type="ARBA" id="ARBA00023172"/>
    </source>
</evidence>
<reference evidence="3" key="1">
    <citation type="journal article" date="2021" name="PeerJ">
        <title>Extensive microbial diversity within the chicken gut microbiome revealed by metagenomics and culture.</title>
        <authorList>
            <person name="Gilroy R."/>
            <person name="Ravi A."/>
            <person name="Getino M."/>
            <person name="Pursley I."/>
            <person name="Horton D.L."/>
            <person name="Alikhan N.F."/>
            <person name="Baker D."/>
            <person name="Gharbi K."/>
            <person name="Hall N."/>
            <person name="Watson M."/>
            <person name="Adriaenssens E.M."/>
            <person name="Foster-Nyarko E."/>
            <person name="Jarju S."/>
            <person name="Secka A."/>
            <person name="Antonio M."/>
            <person name="Oren A."/>
            <person name="Chaudhuri R.R."/>
            <person name="La Ragione R."/>
            <person name="Hildebrand F."/>
            <person name="Pallen M.J."/>
        </authorList>
    </citation>
    <scope>NUCLEOTIDE SEQUENCE</scope>
    <source>
        <strain evidence="3">USAMLcec3-2134</strain>
    </source>
</reference>
<organism evidence="3 4">
    <name type="scientific">Candidatus Eisenbergiella merdigallinarum</name>
    <dbReference type="NCBI Taxonomy" id="2838552"/>
    <lineage>
        <taxon>Bacteria</taxon>
        <taxon>Bacillati</taxon>
        <taxon>Bacillota</taxon>
        <taxon>Clostridia</taxon>
        <taxon>Lachnospirales</taxon>
        <taxon>Lachnospiraceae</taxon>
        <taxon>Eisenbergiella</taxon>
    </lineage>
</organism>
<dbReference type="InterPro" id="IPR002104">
    <property type="entry name" value="Integrase_catalytic"/>
</dbReference>
<feature type="domain" description="Tyr recombinase" evidence="2">
    <location>
        <begin position="7"/>
        <end position="190"/>
    </location>
</feature>
<dbReference type="InterPro" id="IPR050090">
    <property type="entry name" value="Tyrosine_recombinase_XerCD"/>
</dbReference>
<dbReference type="InterPro" id="IPR011010">
    <property type="entry name" value="DNA_brk_join_enz"/>
</dbReference>
<comment type="caution">
    <text evidence="3">The sequence shown here is derived from an EMBL/GenBank/DDBJ whole genome shotgun (WGS) entry which is preliminary data.</text>
</comment>
<dbReference type="AlphaFoldDB" id="A0A9D2MRZ2"/>
<evidence type="ECO:0000313" key="3">
    <source>
        <dbReference type="EMBL" id="HJB90871.1"/>
    </source>
</evidence>
<accession>A0A9D2MRZ2</accession>
<dbReference type="Pfam" id="PF00589">
    <property type="entry name" value="Phage_integrase"/>
    <property type="match status" value="1"/>
</dbReference>
<protein>
    <submittedName>
        <fullName evidence="3">Site-specific integrase</fullName>
    </submittedName>
</protein>
<dbReference type="InterPro" id="IPR013762">
    <property type="entry name" value="Integrase-like_cat_sf"/>
</dbReference>
<evidence type="ECO:0000313" key="4">
    <source>
        <dbReference type="Proteomes" id="UP000886883"/>
    </source>
</evidence>
<dbReference type="PROSITE" id="PS51898">
    <property type="entry name" value="TYR_RECOMBINASE"/>
    <property type="match status" value="1"/>
</dbReference>
<dbReference type="PANTHER" id="PTHR30349:SF64">
    <property type="entry name" value="PROPHAGE INTEGRASE INTD-RELATED"/>
    <property type="match status" value="1"/>
</dbReference>
<dbReference type="Proteomes" id="UP000886883">
    <property type="component" value="Unassembled WGS sequence"/>
</dbReference>
<evidence type="ECO:0000259" key="2">
    <source>
        <dbReference type="PROSITE" id="PS51898"/>
    </source>
</evidence>
<name>A0A9D2MRZ2_9FIRM</name>
<keyword evidence="1" id="KW-0233">DNA recombination</keyword>
<dbReference type="EMBL" id="DWXE01000017">
    <property type="protein sequence ID" value="HJB90871.1"/>
    <property type="molecule type" value="Genomic_DNA"/>
</dbReference>
<dbReference type="Gene3D" id="1.10.443.10">
    <property type="entry name" value="Intergrase catalytic core"/>
    <property type="match status" value="1"/>
</dbReference>
<dbReference type="GO" id="GO:0003677">
    <property type="term" value="F:DNA binding"/>
    <property type="evidence" value="ECO:0007669"/>
    <property type="project" value="InterPro"/>
</dbReference>
<proteinExistence type="predicted"/>
<dbReference type="SUPFAM" id="SSF56349">
    <property type="entry name" value="DNA breaking-rejoining enzymes"/>
    <property type="match status" value="1"/>
</dbReference>
<dbReference type="GO" id="GO:0015074">
    <property type="term" value="P:DNA integration"/>
    <property type="evidence" value="ECO:0007669"/>
    <property type="project" value="InterPro"/>
</dbReference>
<sequence length="195" mass="22061">MGKARSKSITFWTHTQYCDFIGLIENPTTHIIFQVLYYTGIRLGELLALTAADMDFENGILHITKSLQRMERKDIVTPPKTEKGIRDITLPSFLVKELANYVAMIYDCSGETRLFEVSKQALYYPMKKYAALAGVPRIRIHDLRHSHVALLIEKGVSPLAIADRLGHDNITVTLGTYGHLYPNKQKEIADLLDAL</sequence>
<dbReference type="GO" id="GO:0006310">
    <property type="term" value="P:DNA recombination"/>
    <property type="evidence" value="ECO:0007669"/>
    <property type="project" value="UniProtKB-KW"/>
</dbReference>
<dbReference type="PANTHER" id="PTHR30349">
    <property type="entry name" value="PHAGE INTEGRASE-RELATED"/>
    <property type="match status" value="1"/>
</dbReference>
<reference evidence="3" key="2">
    <citation type="submission" date="2021-04" db="EMBL/GenBank/DDBJ databases">
        <authorList>
            <person name="Gilroy R."/>
        </authorList>
    </citation>
    <scope>NUCLEOTIDE SEQUENCE</scope>
    <source>
        <strain evidence="3">USAMLcec3-2134</strain>
    </source>
</reference>
<gene>
    <name evidence="3" type="ORF">H9763_05310</name>
</gene>
<dbReference type="CDD" id="cd01189">
    <property type="entry name" value="INT_ICEBs1_C_like"/>
    <property type="match status" value="1"/>
</dbReference>